<dbReference type="GO" id="GO:0008408">
    <property type="term" value="F:3'-5' exonuclease activity"/>
    <property type="evidence" value="ECO:0007669"/>
    <property type="project" value="TreeGrafter"/>
</dbReference>
<keyword evidence="4" id="KW-0540">Nuclease</keyword>
<comment type="caution">
    <text evidence="4">The sequence shown here is derived from an EMBL/GenBank/DDBJ whole genome shotgun (WGS) entry which is preliminary data.</text>
</comment>
<dbReference type="Proteomes" id="UP000003874">
    <property type="component" value="Unassembled WGS sequence"/>
</dbReference>
<dbReference type="HOGENOM" id="CLU_047806_14_1_10"/>
<evidence type="ECO:0000313" key="5">
    <source>
        <dbReference type="Proteomes" id="UP000003874"/>
    </source>
</evidence>
<dbReference type="GO" id="GO:0006259">
    <property type="term" value="P:DNA metabolic process"/>
    <property type="evidence" value="ECO:0007669"/>
    <property type="project" value="UniProtKB-ARBA"/>
</dbReference>
<organism evidence="4 5">
    <name type="scientific">Segatella salivae DSM 15606</name>
    <dbReference type="NCBI Taxonomy" id="888832"/>
    <lineage>
        <taxon>Bacteria</taxon>
        <taxon>Pseudomonadati</taxon>
        <taxon>Bacteroidota</taxon>
        <taxon>Bacteroidia</taxon>
        <taxon>Bacteroidales</taxon>
        <taxon>Prevotellaceae</taxon>
        <taxon>Segatella</taxon>
    </lineage>
</organism>
<dbReference type="AlphaFoldDB" id="E6MTQ0"/>
<dbReference type="GO" id="GO:0003676">
    <property type="term" value="F:nucleic acid binding"/>
    <property type="evidence" value="ECO:0007669"/>
    <property type="project" value="InterPro"/>
</dbReference>
<sequence length="175" mass="19967">MHIFSKYLIFAVIMKDFAAIDFETANGKRTSVCSVGVVIVRNGMIVDRFYSLIHPEPDYYTYWNTKMHGLTQADTNNAPIFPEVWRKIMPLIDQLPLVAHNKAFDESCLKAVFKCYQMTYPDYIFHCTLLKSRSVWPQGRHNLGIIAARCGYNLTQHHHALADAEACAAIALQIL</sequence>
<protein>
    <submittedName>
        <fullName evidence="4">Exonuclease</fullName>
    </submittedName>
</protein>
<keyword evidence="4" id="KW-0378">Hydrolase</keyword>
<comment type="function">
    <text evidence="1">DNA polymerase III is a complex, multichain enzyme responsible for most of the replicative synthesis in bacteria. The epsilon subunit contain the editing function and is a proofreading 3'-5' exonuclease.</text>
</comment>
<dbReference type="InterPro" id="IPR012337">
    <property type="entry name" value="RNaseH-like_sf"/>
</dbReference>
<accession>E6MTQ0</accession>
<dbReference type="SMART" id="SM00479">
    <property type="entry name" value="EXOIII"/>
    <property type="match status" value="1"/>
</dbReference>
<evidence type="ECO:0000313" key="4">
    <source>
        <dbReference type="EMBL" id="EFV03006.1"/>
    </source>
</evidence>
<dbReference type="InterPro" id="IPR036397">
    <property type="entry name" value="RNaseH_sf"/>
</dbReference>
<dbReference type="SUPFAM" id="SSF53098">
    <property type="entry name" value="Ribonuclease H-like"/>
    <property type="match status" value="1"/>
</dbReference>
<keyword evidence="4" id="KW-0269">Exonuclease</keyword>
<evidence type="ECO:0000256" key="1">
    <source>
        <dbReference type="ARBA" id="ARBA00025483"/>
    </source>
</evidence>
<dbReference type="STRING" id="888832.HMPREF9420_2868"/>
<evidence type="ECO:0000259" key="3">
    <source>
        <dbReference type="SMART" id="SM00479"/>
    </source>
</evidence>
<comment type="subunit">
    <text evidence="2">DNA polymerase III contains a core (composed of alpha, epsilon and theta chains) that associates with a tau subunit. This core dimerizes to form the POLIII' complex. PolIII' associates with the gamma complex (composed of gamma, delta, delta', psi and chi chains) and with the beta chain to form the complete DNA polymerase III complex.</text>
</comment>
<keyword evidence="5" id="KW-1185">Reference proteome</keyword>
<dbReference type="Gene3D" id="3.30.420.10">
    <property type="entry name" value="Ribonuclease H-like superfamily/Ribonuclease H"/>
    <property type="match status" value="1"/>
</dbReference>
<proteinExistence type="predicted"/>
<dbReference type="FunFam" id="3.30.420.10:FF:000045">
    <property type="entry name" value="3'-5' exonuclease DinG"/>
    <property type="match status" value="1"/>
</dbReference>
<name>E6MTQ0_9BACT</name>
<dbReference type="PANTHER" id="PTHR30231:SF42">
    <property type="entry name" value="EXONUCLEASE"/>
    <property type="match status" value="1"/>
</dbReference>
<dbReference type="Pfam" id="PF00929">
    <property type="entry name" value="RNase_T"/>
    <property type="match status" value="1"/>
</dbReference>
<dbReference type="InterPro" id="IPR013520">
    <property type="entry name" value="Ribonucl_H"/>
</dbReference>
<reference evidence="4 5" key="1">
    <citation type="submission" date="2010-12" db="EMBL/GenBank/DDBJ databases">
        <authorList>
            <person name="Muzny D."/>
            <person name="Qin X."/>
            <person name="Deng J."/>
            <person name="Jiang H."/>
            <person name="Liu Y."/>
            <person name="Qu J."/>
            <person name="Song X.-Z."/>
            <person name="Zhang L."/>
            <person name="Thornton R."/>
            <person name="Coyle M."/>
            <person name="Francisco L."/>
            <person name="Jackson L."/>
            <person name="Javaid M."/>
            <person name="Korchina V."/>
            <person name="Kovar C."/>
            <person name="Mata R."/>
            <person name="Mathew T."/>
            <person name="Ngo R."/>
            <person name="Nguyen L."/>
            <person name="Nguyen N."/>
            <person name="Okwuonu G."/>
            <person name="Ongeri F."/>
            <person name="Pham C."/>
            <person name="Simmons D."/>
            <person name="Wilczek-Boney K."/>
            <person name="Hale W."/>
            <person name="Jakkamsetti A."/>
            <person name="Pham P."/>
            <person name="Ruth R."/>
            <person name="San Lucas F."/>
            <person name="Warren J."/>
            <person name="Zhang J."/>
            <person name="Zhao Z."/>
            <person name="Zhou C."/>
            <person name="Zhu D."/>
            <person name="Lee S."/>
            <person name="Bess C."/>
            <person name="Blankenburg K."/>
            <person name="Forbes L."/>
            <person name="Fu Q."/>
            <person name="Gubbala S."/>
            <person name="Hirani K."/>
            <person name="Jayaseelan J.C."/>
            <person name="Lara F."/>
            <person name="Munidasa M."/>
            <person name="Palculict T."/>
            <person name="Patil S."/>
            <person name="Pu L.-L."/>
            <person name="Saada N."/>
            <person name="Tang L."/>
            <person name="Weissenberger G."/>
            <person name="Zhu Y."/>
            <person name="Hemphill L."/>
            <person name="Shang Y."/>
            <person name="Youmans B."/>
            <person name="Ayvaz T."/>
            <person name="Ross M."/>
            <person name="Santibanez J."/>
            <person name="Aqrawi P."/>
            <person name="Gross S."/>
            <person name="Joshi V."/>
            <person name="Fowler G."/>
            <person name="Nazareth L."/>
            <person name="Reid J."/>
            <person name="Worley K."/>
            <person name="Petrosino J."/>
            <person name="Highlander S."/>
            <person name="Gibbs R."/>
        </authorList>
    </citation>
    <scope>NUCLEOTIDE SEQUENCE [LARGE SCALE GENOMIC DNA]</scope>
    <source>
        <strain evidence="4 5">DSM 15606</strain>
    </source>
</reference>
<evidence type="ECO:0000256" key="2">
    <source>
        <dbReference type="ARBA" id="ARBA00026073"/>
    </source>
</evidence>
<gene>
    <name evidence="4" type="ORF">HMPREF9420_2868</name>
</gene>
<dbReference type="GO" id="GO:0005829">
    <property type="term" value="C:cytosol"/>
    <property type="evidence" value="ECO:0007669"/>
    <property type="project" value="TreeGrafter"/>
</dbReference>
<dbReference type="PANTHER" id="PTHR30231">
    <property type="entry name" value="DNA POLYMERASE III SUBUNIT EPSILON"/>
    <property type="match status" value="1"/>
</dbReference>
<feature type="domain" description="Exonuclease" evidence="3">
    <location>
        <begin position="16"/>
        <end position="175"/>
    </location>
</feature>
<dbReference type="eggNOG" id="COG0847">
    <property type="taxonomic scope" value="Bacteria"/>
</dbReference>
<dbReference type="EMBL" id="AEQO01000220">
    <property type="protein sequence ID" value="EFV03006.1"/>
    <property type="molecule type" value="Genomic_DNA"/>
</dbReference>
<dbReference type="CDD" id="cd06130">
    <property type="entry name" value="DNA_pol_III_epsilon_like"/>
    <property type="match status" value="1"/>
</dbReference>